<dbReference type="Proteomes" id="UP000032360">
    <property type="component" value="Unassembled WGS sequence"/>
</dbReference>
<name>A0A0D8HE59_9ACTN</name>
<gene>
    <name evidence="2" type="ORF">AXFE_29120</name>
</gene>
<evidence type="ECO:0000313" key="3">
    <source>
        <dbReference type="Proteomes" id="UP000032360"/>
    </source>
</evidence>
<dbReference type="OrthoDB" id="3255666at2"/>
<protein>
    <recommendedName>
        <fullName evidence="1">Transposase IS204/IS1001/IS1096/IS1165 zinc-finger domain-containing protein</fullName>
    </recommendedName>
</protein>
<sequence>MEKDHKAISKILVGLVDINLIGVEDNLGEPLHVHIECSNSQKQCPTCEGKVHHNGLRVVEVVDLPSFGRKVILFWSKHRWRCANKHCPQPSFSDDDPKIAPSRLRLSDRAARWATYAVGAQRRSVSCVAKELGCDWHTINDAVVAYGAALVDDPSRFGAVDALGLDEVLFYREGKYHKQNWATTISRCETWCSFRCCSGSRRSQSKGLD</sequence>
<accession>A0A0D8HE59</accession>
<proteinExistence type="predicted"/>
<feature type="domain" description="Transposase IS204/IS1001/IS1096/IS1165 zinc-finger" evidence="1">
    <location>
        <begin position="43"/>
        <end position="84"/>
    </location>
</feature>
<dbReference type="AlphaFoldDB" id="A0A0D8HE59"/>
<dbReference type="Pfam" id="PF14690">
    <property type="entry name" value="Zn_ribbon_ISL3"/>
    <property type="match status" value="1"/>
</dbReference>
<dbReference type="EMBL" id="JXYS01000092">
    <property type="protein sequence ID" value="KJF16218.1"/>
    <property type="molecule type" value="Genomic_DNA"/>
</dbReference>
<comment type="caution">
    <text evidence="2">The sequence shown here is derived from an EMBL/GenBank/DDBJ whole genome shotgun (WGS) entry which is preliminary data.</text>
</comment>
<organism evidence="2 3">
    <name type="scientific">Acidithrix ferrooxidans</name>
    <dbReference type="NCBI Taxonomy" id="1280514"/>
    <lineage>
        <taxon>Bacteria</taxon>
        <taxon>Bacillati</taxon>
        <taxon>Actinomycetota</taxon>
        <taxon>Acidimicrobiia</taxon>
        <taxon>Acidimicrobiales</taxon>
        <taxon>Acidimicrobiaceae</taxon>
        <taxon>Acidithrix</taxon>
    </lineage>
</organism>
<evidence type="ECO:0000259" key="1">
    <source>
        <dbReference type="Pfam" id="PF14690"/>
    </source>
</evidence>
<dbReference type="RefSeq" id="WP_052606596.1">
    <property type="nucleotide sequence ID" value="NZ_JXYS01000092.1"/>
</dbReference>
<evidence type="ECO:0000313" key="2">
    <source>
        <dbReference type="EMBL" id="KJF16218.1"/>
    </source>
</evidence>
<keyword evidence="3" id="KW-1185">Reference proteome</keyword>
<dbReference type="STRING" id="1280514.AXFE_29120"/>
<dbReference type="InterPro" id="IPR029261">
    <property type="entry name" value="Transposase_Znf"/>
</dbReference>
<reference evidence="2 3" key="1">
    <citation type="submission" date="2015-01" db="EMBL/GenBank/DDBJ databases">
        <title>Draft genome of the acidophilic iron oxidizer Acidithrix ferrooxidans strain Py-F3.</title>
        <authorList>
            <person name="Poehlein A."/>
            <person name="Eisen S."/>
            <person name="Schloemann M."/>
            <person name="Johnson B.D."/>
            <person name="Daniel R."/>
            <person name="Muehling M."/>
        </authorList>
    </citation>
    <scope>NUCLEOTIDE SEQUENCE [LARGE SCALE GENOMIC DNA]</scope>
    <source>
        <strain evidence="2 3">Py-F3</strain>
    </source>
</reference>